<feature type="active site" description="Proton donor" evidence="2">
    <location>
        <position position="44"/>
    </location>
</feature>
<feature type="domain" description="A-kinase anchor protein 7-like phosphoesterase" evidence="3">
    <location>
        <begin position="5"/>
        <end position="166"/>
    </location>
</feature>
<dbReference type="Gene3D" id="3.90.1140.10">
    <property type="entry name" value="Cyclic phosphodiesterase"/>
    <property type="match status" value="1"/>
</dbReference>
<comment type="catalytic activity">
    <reaction evidence="2">
        <text>a 3'-end 2',3'-cyclophospho-ribonucleotide-RNA + H2O = a 3'-end 2'-phospho-ribonucleotide-RNA + H(+)</text>
        <dbReference type="Rhea" id="RHEA:11828"/>
        <dbReference type="Rhea" id="RHEA-COMP:10464"/>
        <dbReference type="Rhea" id="RHEA-COMP:17353"/>
        <dbReference type="ChEBI" id="CHEBI:15377"/>
        <dbReference type="ChEBI" id="CHEBI:15378"/>
        <dbReference type="ChEBI" id="CHEBI:83064"/>
        <dbReference type="ChEBI" id="CHEBI:173113"/>
        <dbReference type="EC" id="3.1.4.58"/>
    </reaction>
</comment>
<dbReference type="HAMAP" id="MF_01940">
    <property type="entry name" value="RNA_CPDase"/>
    <property type="match status" value="1"/>
</dbReference>
<feature type="short sequence motif" description="HXTX 1" evidence="2">
    <location>
        <begin position="44"/>
        <end position="47"/>
    </location>
</feature>
<feature type="active site" description="Proton acceptor" evidence="2">
    <location>
        <position position="129"/>
    </location>
</feature>
<evidence type="ECO:0000259" key="3">
    <source>
        <dbReference type="Pfam" id="PF10469"/>
    </source>
</evidence>
<protein>
    <recommendedName>
        <fullName evidence="2">RNA 2',3'-cyclic phosphodiesterase</fullName>
        <shortName evidence="2">RNA 2',3'-CPDase</shortName>
        <ecNumber evidence="2">3.1.4.58</ecNumber>
    </recommendedName>
</protein>
<dbReference type="Pfam" id="PF10469">
    <property type="entry name" value="AKAP7_NLS"/>
    <property type="match status" value="1"/>
</dbReference>
<reference evidence="4 5" key="1">
    <citation type="journal article" date="2016" name="Int. J. Syst. Evol. Microbiol.">
        <title>Oceanobacillus halophilus sp. nov., a novel moderately halophilic bacterium from a hypersaline lake.</title>
        <authorList>
            <person name="Amoozegar M.A."/>
            <person name="Bagheri M."/>
            <person name="Makhdoumi A."/>
            <person name="Nikou M.M."/>
            <person name="Fazeli S.A.S."/>
            <person name="Schumann P."/>
            <person name="Sproer C."/>
            <person name="Sanchez-Porro C."/>
            <person name="Ventosa A."/>
        </authorList>
    </citation>
    <scope>NUCLEOTIDE SEQUENCE [LARGE SCALE GENOMIC DNA]</scope>
    <source>
        <strain evidence="4 5">DSM 23996</strain>
    </source>
</reference>
<keyword evidence="1 2" id="KW-0378">Hydrolase</keyword>
<evidence type="ECO:0000313" key="5">
    <source>
        <dbReference type="Proteomes" id="UP000269301"/>
    </source>
</evidence>
<dbReference type="GO" id="GO:0004113">
    <property type="term" value="F:2',3'-cyclic-nucleotide 3'-phosphodiesterase activity"/>
    <property type="evidence" value="ECO:0007669"/>
    <property type="project" value="InterPro"/>
</dbReference>
<accession>A0A494ZUH2</accession>
<dbReference type="InterPro" id="IPR004175">
    <property type="entry name" value="RNA_CPDase"/>
</dbReference>
<organism evidence="4 5">
    <name type="scientific">Oceanobacillus halophilus</name>
    <dbReference type="NCBI Taxonomy" id="930130"/>
    <lineage>
        <taxon>Bacteria</taxon>
        <taxon>Bacillati</taxon>
        <taxon>Bacillota</taxon>
        <taxon>Bacilli</taxon>
        <taxon>Bacillales</taxon>
        <taxon>Bacillaceae</taxon>
        <taxon>Oceanobacillus</taxon>
    </lineage>
</organism>
<dbReference type="OrthoDB" id="9789350at2"/>
<dbReference type="SUPFAM" id="SSF55144">
    <property type="entry name" value="LigT-like"/>
    <property type="match status" value="1"/>
</dbReference>
<dbReference type="RefSeq" id="WP_121205839.1">
    <property type="nucleotide sequence ID" value="NZ_RBZP01000022.1"/>
</dbReference>
<comment type="similarity">
    <text evidence="2">Belongs to the 2H phosphoesterase superfamily. ThpR family.</text>
</comment>
<name>A0A494ZUH2_9BACI</name>
<dbReference type="InterPro" id="IPR009097">
    <property type="entry name" value="Cyclic_Pdiesterase"/>
</dbReference>
<dbReference type="EC" id="3.1.4.58" evidence="2"/>
<dbReference type="GO" id="GO:0008664">
    <property type="term" value="F:RNA 2',3'-cyclic 3'-phosphodiesterase activity"/>
    <property type="evidence" value="ECO:0007669"/>
    <property type="project" value="UniProtKB-EC"/>
</dbReference>
<dbReference type="PANTHER" id="PTHR35561">
    <property type="entry name" value="RNA 2',3'-CYCLIC PHOSPHODIESTERASE"/>
    <property type="match status" value="1"/>
</dbReference>
<gene>
    <name evidence="4" type="primary">thpR</name>
    <name evidence="4" type="ORF">D8M06_17300</name>
</gene>
<evidence type="ECO:0000256" key="1">
    <source>
        <dbReference type="ARBA" id="ARBA00022801"/>
    </source>
</evidence>
<comment type="caution">
    <text evidence="4">The sequence shown here is derived from an EMBL/GenBank/DDBJ whole genome shotgun (WGS) entry which is preliminary data.</text>
</comment>
<evidence type="ECO:0000313" key="4">
    <source>
        <dbReference type="EMBL" id="RKQ29685.1"/>
    </source>
</evidence>
<keyword evidence="5" id="KW-1185">Reference proteome</keyword>
<dbReference type="EMBL" id="RBZP01000022">
    <property type="protein sequence ID" value="RKQ29685.1"/>
    <property type="molecule type" value="Genomic_DNA"/>
</dbReference>
<proteinExistence type="inferred from homology"/>
<evidence type="ECO:0000256" key="2">
    <source>
        <dbReference type="HAMAP-Rule" id="MF_01940"/>
    </source>
</evidence>
<sequence length="193" mass="22565">MSGAPHYFIGIHLPEELQNYFSKWQEALTNKLPYKQWYNKKDLHITLKFLGAMEEEKLDMLSESLLSAKNFSSFDIQLGGIGTFGNPTKPRVLWAGVQKNDRLEELHHLVEQRAAQLGFPKENRIYRPHITLAKRWKAHPQEDYTDSLTNIQKQYTETKIMHVGEVIVFQIHPGRKQKYEPVKTYVLRKVSNS</sequence>
<comment type="function">
    <text evidence="2">Hydrolyzes RNA 2',3'-cyclic phosphodiester to an RNA 2'-phosphomonoester.</text>
</comment>
<dbReference type="Proteomes" id="UP000269301">
    <property type="component" value="Unassembled WGS sequence"/>
</dbReference>
<dbReference type="NCBIfam" id="TIGR02258">
    <property type="entry name" value="2_5_ligase"/>
    <property type="match status" value="1"/>
</dbReference>
<feature type="short sequence motif" description="HXTX 2" evidence="2">
    <location>
        <begin position="129"/>
        <end position="132"/>
    </location>
</feature>
<dbReference type="InterPro" id="IPR019510">
    <property type="entry name" value="AKAP7-like_phosphoesterase"/>
</dbReference>
<dbReference type="AlphaFoldDB" id="A0A494ZUH2"/>
<dbReference type="PANTHER" id="PTHR35561:SF1">
    <property type="entry name" value="RNA 2',3'-CYCLIC PHOSPHODIESTERASE"/>
    <property type="match status" value="1"/>
</dbReference>